<dbReference type="OrthoDB" id="1703859at2759"/>
<reference evidence="4" key="1">
    <citation type="journal article" date="2017" name="Front. Plant Sci.">
        <title>Climate Clever Clovers: New Paradigm to Reduce the Environmental Footprint of Ruminants by Breeding Low Methanogenic Forages Utilizing Haplotype Variation.</title>
        <authorList>
            <person name="Kaur P."/>
            <person name="Appels R."/>
            <person name="Bayer P.E."/>
            <person name="Keeble-Gagnere G."/>
            <person name="Wang J."/>
            <person name="Hirakawa H."/>
            <person name="Shirasawa K."/>
            <person name="Vercoe P."/>
            <person name="Stefanova K."/>
            <person name="Durmic Z."/>
            <person name="Nichols P."/>
            <person name="Revell C."/>
            <person name="Isobe S.N."/>
            <person name="Edwards D."/>
            <person name="Erskine W."/>
        </authorList>
    </citation>
    <scope>NUCLEOTIDE SEQUENCE [LARGE SCALE GENOMIC DNA]</scope>
    <source>
        <strain evidence="4">cv. Daliak</strain>
    </source>
</reference>
<accession>A0A2Z6N5S1</accession>
<protein>
    <submittedName>
        <fullName evidence="3">Uncharacterized protein</fullName>
    </submittedName>
</protein>
<feature type="compositionally biased region" description="Basic and acidic residues" evidence="1">
    <location>
        <begin position="77"/>
        <end position="95"/>
    </location>
</feature>
<evidence type="ECO:0000256" key="2">
    <source>
        <dbReference type="SAM" id="Phobius"/>
    </source>
</evidence>
<feature type="transmembrane region" description="Helical" evidence="2">
    <location>
        <begin position="20"/>
        <end position="41"/>
    </location>
</feature>
<name>A0A2Z6N5S1_TRISU</name>
<dbReference type="AlphaFoldDB" id="A0A2Z6N5S1"/>
<keyword evidence="2" id="KW-1133">Transmembrane helix</keyword>
<evidence type="ECO:0000256" key="1">
    <source>
        <dbReference type="SAM" id="MobiDB-lite"/>
    </source>
</evidence>
<dbReference type="EMBL" id="DF973452">
    <property type="protein sequence ID" value="GAU31305.1"/>
    <property type="molecule type" value="Genomic_DNA"/>
</dbReference>
<keyword evidence="2" id="KW-0472">Membrane</keyword>
<feature type="region of interest" description="Disordered" evidence="1">
    <location>
        <begin position="45"/>
        <end position="97"/>
    </location>
</feature>
<feature type="compositionally biased region" description="Polar residues" evidence="1">
    <location>
        <begin position="61"/>
        <end position="76"/>
    </location>
</feature>
<feature type="compositionally biased region" description="Basic and acidic residues" evidence="1">
    <location>
        <begin position="45"/>
        <end position="56"/>
    </location>
</feature>
<evidence type="ECO:0000313" key="4">
    <source>
        <dbReference type="Proteomes" id="UP000242715"/>
    </source>
</evidence>
<dbReference type="PANTHER" id="PTHR36801">
    <property type="entry name" value="OS06G0150200 PROTEIN"/>
    <property type="match status" value="1"/>
</dbReference>
<keyword evidence="2" id="KW-0812">Transmembrane</keyword>
<evidence type="ECO:0000313" key="3">
    <source>
        <dbReference type="EMBL" id="GAU31305.1"/>
    </source>
</evidence>
<organism evidence="3 4">
    <name type="scientific">Trifolium subterraneum</name>
    <name type="common">Subterranean clover</name>
    <dbReference type="NCBI Taxonomy" id="3900"/>
    <lineage>
        <taxon>Eukaryota</taxon>
        <taxon>Viridiplantae</taxon>
        <taxon>Streptophyta</taxon>
        <taxon>Embryophyta</taxon>
        <taxon>Tracheophyta</taxon>
        <taxon>Spermatophyta</taxon>
        <taxon>Magnoliopsida</taxon>
        <taxon>eudicotyledons</taxon>
        <taxon>Gunneridae</taxon>
        <taxon>Pentapetalae</taxon>
        <taxon>rosids</taxon>
        <taxon>fabids</taxon>
        <taxon>Fabales</taxon>
        <taxon>Fabaceae</taxon>
        <taxon>Papilionoideae</taxon>
        <taxon>50 kb inversion clade</taxon>
        <taxon>NPAAA clade</taxon>
        <taxon>Hologalegina</taxon>
        <taxon>IRL clade</taxon>
        <taxon>Trifolieae</taxon>
        <taxon>Trifolium</taxon>
    </lineage>
</organism>
<proteinExistence type="predicted"/>
<keyword evidence="4" id="KW-1185">Reference proteome</keyword>
<gene>
    <name evidence="3" type="ORF">TSUD_315140</name>
</gene>
<sequence>MGRSVPLDDITLIHPLLHFSFLAAGFAATIAIITVICTDLFRKKSQPDEPKIEPSDVSKVLNDSSVPSTALATRNSSQHEQENPPPTDDKDKPETDNNNEFLIKELPLPPAMLVPKEPFSGSHMKRVTSERRASFSLSMKMPRSLSLARNWDHLKEEKIKKNWDHLKEDKNKIKKNWDHLKQEHIKPKLKQEPDSVWMKTIILGEKCVPDEEDDPIIFEGKGKKIAAYHPKSTMSMSRQNSVFEPDAFSVSKTQTQEDRINNI</sequence>
<dbReference type="PANTHER" id="PTHR36801:SF3">
    <property type="entry name" value="OS06G0150300 PROTEIN"/>
    <property type="match status" value="1"/>
</dbReference>
<dbReference type="Proteomes" id="UP000242715">
    <property type="component" value="Unassembled WGS sequence"/>
</dbReference>